<keyword evidence="2" id="KW-0119">Carbohydrate metabolism</keyword>
<dbReference type="RefSeq" id="WP_160111365.1">
    <property type="nucleotide sequence ID" value="NZ_FNVG01000012.1"/>
</dbReference>
<evidence type="ECO:0000256" key="1">
    <source>
        <dbReference type="ARBA" id="ARBA00005564"/>
    </source>
</evidence>
<dbReference type="InterPro" id="IPR011048">
    <property type="entry name" value="Haem_d1_sf"/>
</dbReference>
<dbReference type="InterPro" id="IPR019405">
    <property type="entry name" value="Lactonase_7-beta_prop"/>
</dbReference>
<proteinExistence type="inferred from homology"/>
<dbReference type="SUPFAM" id="SSF51004">
    <property type="entry name" value="C-terminal (heme d1) domain of cytochrome cd1-nitrite reductase"/>
    <property type="match status" value="1"/>
</dbReference>
<dbReference type="OrthoDB" id="9790815at2"/>
<dbReference type="Pfam" id="PF10282">
    <property type="entry name" value="Lactonase"/>
    <property type="match status" value="1"/>
</dbReference>
<dbReference type="EMBL" id="FNVG01000012">
    <property type="protein sequence ID" value="SEG37956.1"/>
    <property type="molecule type" value="Genomic_DNA"/>
</dbReference>
<dbReference type="PANTHER" id="PTHR30344">
    <property type="entry name" value="6-PHOSPHOGLUCONOLACTONASE-RELATED"/>
    <property type="match status" value="1"/>
</dbReference>
<dbReference type="Gene3D" id="2.130.10.10">
    <property type="entry name" value="YVTN repeat-like/Quinoprotein amine dehydrogenase"/>
    <property type="match status" value="1"/>
</dbReference>
<name>A0A1H5ZRC8_9VIBR</name>
<evidence type="ECO:0000313" key="4">
    <source>
        <dbReference type="Proteomes" id="UP000236721"/>
    </source>
</evidence>
<dbReference type="InterPro" id="IPR015943">
    <property type="entry name" value="WD40/YVTN_repeat-like_dom_sf"/>
</dbReference>
<protein>
    <submittedName>
        <fullName evidence="3">6-phosphogluconolactonase, cycloisomerase 2 family</fullName>
    </submittedName>
</protein>
<gene>
    <name evidence="3" type="ORF">SAMN04488244_11294</name>
</gene>
<dbReference type="GO" id="GO:0006006">
    <property type="term" value="P:glucose metabolic process"/>
    <property type="evidence" value="ECO:0007669"/>
    <property type="project" value="UniProtKB-KW"/>
</dbReference>
<keyword evidence="2" id="KW-0313">Glucose metabolism</keyword>
<dbReference type="GO" id="GO:0016853">
    <property type="term" value="F:isomerase activity"/>
    <property type="evidence" value="ECO:0007669"/>
    <property type="project" value="UniProtKB-KW"/>
</dbReference>
<dbReference type="InterPro" id="IPR050282">
    <property type="entry name" value="Cycloisomerase_2"/>
</dbReference>
<evidence type="ECO:0000313" key="3">
    <source>
        <dbReference type="EMBL" id="SEG37956.1"/>
    </source>
</evidence>
<evidence type="ECO:0000256" key="2">
    <source>
        <dbReference type="ARBA" id="ARBA00022526"/>
    </source>
</evidence>
<dbReference type="AlphaFoldDB" id="A0A1H5ZRC8"/>
<sequence>MIDDQSVKKSIGHYMYVASYTYPHCAPGSDTVSTAKGIAVYEIDGRGQYQLIQVIASENPSYLSTNAEQSILYCVNELGVDDRAWEGRVSAYRIDNNTGKLEFINTQRTNGNWPCHCEVSPCGRYLVSANYGSGNFVVHPIESDGSIGQLLDEAVISHDGVGADPNRQSAPHPHMMTFHPSGKFVFGVDLGSDQVLAWALREESRLIPAPKASTQIASGSGPRHMVIHPTGQLAYVLNELSSTLDVFEVNTDTAGMIWKQSASLLPTHTDFVRPTFDATNPGKVPAGGNTGGAICIDAKGEYIYATNRGMNSVVTYAISPDSGRVTAIDWIPTEGCIPRGLAIEPDGEHVVVGNQDSDCIARFKVDRRSGKLQHNPQIIDCPVPTDFVFIPR</sequence>
<reference evidence="4" key="1">
    <citation type="submission" date="2016-10" db="EMBL/GenBank/DDBJ databases">
        <authorList>
            <person name="Varghese N."/>
            <person name="Submissions S."/>
        </authorList>
    </citation>
    <scope>NUCLEOTIDE SEQUENCE [LARGE SCALE GENOMIC DNA]</scope>
    <source>
        <strain evidence="4">CGMCC 1.7062</strain>
    </source>
</reference>
<comment type="similarity">
    <text evidence="1">Belongs to the cycloisomerase 2 family.</text>
</comment>
<keyword evidence="4" id="KW-1185">Reference proteome</keyword>
<organism evidence="3 4">
    <name type="scientific">Vibrio hangzhouensis</name>
    <dbReference type="NCBI Taxonomy" id="462991"/>
    <lineage>
        <taxon>Bacteria</taxon>
        <taxon>Pseudomonadati</taxon>
        <taxon>Pseudomonadota</taxon>
        <taxon>Gammaproteobacteria</taxon>
        <taxon>Vibrionales</taxon>
        <taxon>Vibrionaceae</taxon>
        <taxon>Vibrio</taxon>
    </lineage>
</organism>
<accession>A0A1H5ZRC8</accession>
<keyword evidence="3" id="KW-0413">Isomerase</keyword>
<dbReference type="PANTHER" id="PTHR30344:SF1">
    <property type="entry name" value="6-PHOSPHOGLUCONOLACTONASE"/>
    <property type="match status" value="1"/>
</dbReference>
<dbReference type="Proteomes" id="UP000236721">
    <property type="component" value="Unassembled WGS sequence"/>
</dbReference>
<dbReference type="GO" id="GO:0017057">
    <property type="term" value="F:6-phosphogluconolactonase activity"/>
    <property type="evidence" value="ECO:0007669"/>
    <property type="project" value="TreeGrafter"/>
</dbReference>